<dbReference type="GO" id="GO:0050778">
    <property type="term" value="P:positive regulation of immune response"/>
    <property type="evidence" value="ECO:0007669"/>
    <property type="project" value="TreeGrafter"/>
</dbReference>
<dbReference type="InterPro" id="IPR003443">
    <property type="entry name" value="IL-15/IL-21_fam"/>
</dbReference>
<evidence type="ECO:0000256" key="2">
    <source>
        <dbReference type="ARBA" id="ARBA00006050"/>
    </source>
</evidence>
<evidence type="ECO:0000313" key="9">
    <source>
        <dbReference type="Proteomes" id="UP001497482"/>
    </source>
</evidence>
<dbReference type="GO" id="GO:0001819">
    <property type="term" value="P:positive regulation of cytokine production"/>
    <property type="evidence" value="ECO:0007669"/>
    <property type="project" value="TreeGrafter"/>
</dbReference>
<evidence type="ECO:0000256" key="3">
    <source>
        <dbReference type="ARBA" id="ARBA00022514"/>
    </source>
</evidence>
<protein>
    <recommendedName>
        <fullName evidence="10">Interleukin</fullName>
    </recommendedName>
</protein>
<name>A0AAV2J3Q5_KNICA</name>
<dbReference type="GO" id="GO:0005615">
    <property type="term" value="C:extracellular space"/>
    <property type="evidence" value="ECO:0007669"/>
    <property type="project" value="UniProtKB-KW"/>
</dbReference>
<keyword evidence="9" id="KW-1185">Reference proteome</keyword>
<sequence length="141" mass="16305">MRGVRVRLLLLWLSFTTTFVSLEVKRCGSEDGLVLIENITARQPDWGADTQLYTPTEQQIEDCKRSALKCMSKEVEALLEEWTINERDLVRTFRTLAKKTQNQKESCDPCEKFTVQPALTFLQFLTDTLQKINTLCKSRGR</sequence>
<feature type="chain" id="PRO_5043707664" description="Interleukin" evidence="7">
    <location>
        <begin position="23"/>
        <end position="141"/>
    </location>
</feature>
<comment type="subcellular location">
    <subcellularLocation>
        <location evidence="1">Secreted</location>
    </subcellularLocation>
</comment>
<dbReference type="EMBL" id="OZ035832">
    <property type="protein sequence ID" value="CAL1571300.1"/>
    <property type="molecule type" value="Genomic_DNA"/>
</dbReference>
<dbReference type="GO" id="GO:0005125">
    <property type="term" value="F:cytokine activity"/>
    <property type="evidence" value="ECO:0007669"/>
    <property type="project" value="UniProtKB-KW"/>
</dbReference>
<dbReference type="InterPro" id="IPR009079">
    <property type="entry name" value="4_helix_cytokine-like_core"/>
</dbReference>
<dbReference type="GO" id="GO:0005126">
    <property type="term" value="F:cytokine receptor binding"/>
    <property type="evidence" value="ECO:0007669"/>
    <property type="project" value="InterPro"/>
</dbReference>
<feature type="signal peptide" evidence="7">
    <location>
        <begin position="1"/>
        <end position="22"/>
    </location>
</feature>
<gene>
    <name evidence="8" type="ORF">KC01_LOCUS3431</name>
</gene>
<dbReference type="Proteomes" id="UP001497482">
    <property type="component" value="Chromosome 10"/>
</dbReference>
<keyword evidence="4" id="KW-0964">Secreted</keyword>
<proteinExistence type="inferred from homology"/>
<dbReference type="GO" id="GO:0006955">
    <property type="term" value="P:immune response"/>
    <property type="evidence" value="ECO:0007669"/>
    <property type="project" value="InterPro"/>
</dbReference>
<dbReference type="SUPFAM" id="SSF47266">
    <property type="entry name" value="4-helical cytokines"/>
    <property type="match status" value="1"/>
</dbReference>
<keyword evidence="3" id="KW-0202">Cytokine</keyword>
<evidence type="ECO:0000256" key="4">
    <source>
        <dbReference type="ARBA" id="ARBA00022525"/>
    </source>
</evidence>
<evidence type="ECO:0000256" key="6">
    <source>
        <dbReference type="ARBA" id="ARBA00023157"/>
    </source>
</evidence>
<dbReference type="Gene3D" id="1.20.1250.70">
    <property type="entry name" value="Interleukin-15/Interleukin-21"/>
    <property type="match status" value="1"/>
</dbReference>
<evidence type="ECO:0000256" key="7">
    <source>
        <dbReference type="SAM" id="SignalP"/>
    </source>
</evidence>
<keyword evidence="5 7" id="KW-0732">Signal</keyword>
<evidence type="ECO:0000256" key="1">
    <source>
        <dbReference type="ARBA" id="ARBA00004613"/>
    </source>
</evidence>
<reference evidence="8 9" key="1">
    <citation type="submission" date="2024-04" db="EMBL/GenBank/DDBJ databases">
        <authorList>
            <person name="Waldvogel A.-M."/>
            <person name="Schoenle A."/>
        </authorList>
    </citation>
    <scope>NUCLEOTIDE SEQUENCE [LARGE SCALE GENOMIC DNA]</scope>
</reference>
<dbReference type="PANTHER" id="PTHR14356">
    <property type="entry name" value="INTERLEUKIN-15-RELATED"/>
    <property type="match status" value="1"/>
</dbReference>
<keyword evidence="6" id="KW-1015">Disulfide bond</keyword>
<dbReference type="PANTHER" id="PTHR14356:SF3">
    <property type="entry name" value="INTERLEUKIN-15"/>
    <property type="match status" value="1"/>
</dbReference>
<organism evidence="8 9">
    <name type="scientific">Knipowitschia caucasica</name>
    <name type="common">Caucasian dwarf goby</name>
    <name type="synonym">Pomatoschistus caucasicus</name>
    <dbReference type="NCBI Taxonomy" id="637954"/>
    <lineage>
        <taxon>Eukaryota</taxon>
        <taxon>Metazoa</taxon>
        <taxon>Chordata</taxon>
        <taxon>Craniata</taxon>
        <taxon>Vertebrata</taxon>
        <taxon>Euteleostomi</taxon>
        <taxon>Actinopterygii</taxon>
        <taxon>Neopterygii</taxon>
        <taxon>Teleostei</taxon>
        <taxon>Neoteleostei</taxon>
        <taxon>Acanthomorphata</taxon>
        <taxon>Gobiaria</taxon>
        <taxon>Gobiiformes</taxon>
        <taxon>Gobioidei</taxon>
        <taxon>Gobiidae</taxon>
        <taxon>Gobiinae</taxon>
        <taxon>Knipowitschia</taxon>
    </lineage>
</organism>
<evidence type="ECO:0008006" key="10">
    <source>
        <dbReference type="Google" id="ProtNLM"/>
    </source>
</evidence>
<evidence type="ECO:0000256" key="5">
    <source>
        <dbReference type="ARBA" id="ARBA00022729"/>
    </source>
</evidence>
<accession>A0AAV2J3Q5</accession>
<comment type="similarity">
    <text evidence="2">Belongs to the IL-15/IL-21 family.</text>
</comment>
<dbReference type="GO" id="GO:0042119">
    <property type="term" value="P:neutrophil activation"/>
    <property type="evidence" value="ECO:0007669"/>
    <property type="project" value="TreeGrafter"/>
</dbReference>
<dbReference type="GO" id="GO:0042102">
    <property type="term" value="P:positive regulation of T cell proliferation"/>
    <property type="evidence" value="ECO:0007669"/>
    <property type="project" value="TreeGrafter"/>
</dbReference>
<dbReference type="AlphaFoldDB" id="A0AAV2J3Q5"/>
<evidence type="ECO:0000313" key="8">
    <source>
        <dbReference type="EMBL" id="CAL1571300.1"/>
    </source>
</evidence>